<proteinExistence type="predicted"/>
<evidence type="ECO:0000313" key="2">
    <source>
        <dbReference type="Proteomes" id="UP001164278"/>
    </source>
</evidence>
<reference evidence="1" key="1">
    <citation type="submission" date="2022-03" db="EMBL/GenBank/DDBJ databases">
        <authorList>
            <person name="Li D."/>
            <person name="Zhou Q."/>
            <person name="Cai R."/>
            <person name="Wang F."/>
            <person name="Qian M."/>
            <person name="Liu W."/>
            <person name="Pan L."/>
            <person name="Lin W."/>
            <person name="Tong Y."/>
            <person name="Cao L."/>
        </authorList>
    </citation>
    <scope>NUCLEOTIDE SEQUENCE</scope>
</reference>
<dbReference type="EMBL" id="OM897575">
    <property type="protein sequence ID" value="UOL49106.1"/>
    <property type="molecule type" value="Genomic_DNA"/>
</dbReference>
<name>A0A9X9H661_9CAUD</name>
<protein>
    <submittedName>
        <fullName evidence="1">Uncharacterized protein</fullName>
    </submittedName>
</protein>
<sequence length="56" mass="6276">MNYLQLLTQLALILNSTKLKGDKAAYFACRTIALRFQQRNPGIHTDTGYIDPIPPA</sequence>
<organism evidence="1 2">
    <name type="scientific">Leptolyngbya phage Lbo240-yong1</name>
    <dbReference type="NCBI Taxonomy" id="2928836"/>
    <lineage>
        <taxon>Viruses</taxon>
        <taxon>Duplodnaviria</taxon>
        <taxon>Heunggongvirae</taxon>
        <taxon>Uroviricota</taxon>
        <taxon>Caudoviricetes</taxon>
        <taxon>Saffermanviridae</taxon>
        <taxon>Wumpquatrovirus</taxon>
        <taxon>Wumpquatrovirus Lbo240yong1</taxon>
    </lineage>
</organism>
<keyword evidence="2" id="KW-1185">Reference proteome</keyword>
<evidence type="ECO:0000313" key="1">
    <source>
        <dbReference type="EMBL" id="UOL49106.1"/>
    </source>
</evidence>
<accession>A0A9X9H661</accession>
<dbReference type="Proteomes" id="UP001164278">
    <property type="component" value="Segment"/>
</dbReference>